<feature type="region of interest" description="Disordered" evidence="1">
    <location>
        <begin position="542"/>
        <end position="580"/>
    </location>
</feature>
<reference evidence="2" key="1">
    <citation type="submission" date="2020-09" db="EMBL/GenBank/DDBJ databases">
        <authorList>
            <person name="Kikuchi T."/>
        </authorList>
    </citation>
    <scope>NUCLEOTIDE SEQUENCE</scope>
    <source>
        <strain evidence="2">SH1</strain>
    </source>
</reference>
<sequence length="580" mass="67560">MTSNSDAGYSLRKRTRILYVDQAPSTSNDQNESLEYIRMSKEAPVNLDLIDLDVHNGVLIKRSRRSFESKLASSRFDDSNSYRTKNLYKLNNYNSPESDDGTPKKKRTIQNKEDSDYDVDVDYFESEDESNESDIEVASNAHEALESSLDSPYYNTPEVEQVRKELRQIFEYSTFTRDYYVPEKKKKCYVYFYMLSNMEQSILKRYEDSDSPSMVILGIDKTDDKNETVLCSLLFCNEEDNVNERQFLVLAGWRGKDDYGSINTVLSCVWKVLKDLNLDLRLLWKYRYIANNYGYINDKVCVFCNEKCKGEEENTDRKKILDIPLDKVYVRLFDQKLEIVNKLIRLMEKFLVHDSNTELYYKIIGKKKLYMSRSKLNYKFRKNHSYSALDLLSMAERLSEVRSTAPEVENIGKMLLLFKRLIKGTFERKKNQEIHVNVVTSSKPCVRCEKMIEYMEEFGRNEMDTYIHLLCHHSAEISRMNQGFSVSYENKIEKLHKDFAVAKTKQCCRDGTKKDAMAARYLAVNTFLPEYVKKNDADNSNAAIPELTKADDSPNKSSGSKNETSAEYIDVIDHEENVST</sequence>
<accession>A0A811KKA2</accession>
<protein>
    <submittedName>
        <fullName evidence="2">Uncharacterized protein</fullName>
    </submittedName>
</protein>
<evidence type="ECO:0000256" key="1">
    <source>
        <dbReference type="SAM" id="MobiDB-lite"/>
    </source>
</evidence>
<feature type="compositionally biased region" description="Polar residues" evidence="1">
    <location>
        <begin position="555"/>
        <end position="565"/>
    </location>
</feature>
<feature type="compositionally biased region" description="Basic and acidic residues" evidence="1">
    <location>
        <begin position="571"/>
        <end position="580"/>
    </location>
</feature>
<feature type="region of interest" description="Disordered" evidence="1">
    <location>
        <begin position="87"/>
        <end position="119"/>
    </location>
</feature>
<organism evidence="2 3">
    <name type="scientific">Bursaphelenchus okinawaensis</name>
    <dbReference type="NCBI Taxonomy" id="465554"/>
    <lineage>
        <taxon>Eukaryota</taxon>
        <taxon>Metazoa</taxon>
        <taxon>Ecdysozoa</taxon>
        <taxon>Nematoda</taxon>
        <taxon>Chromadorea</taxon>
        <taxon>Rhabditida</taxon>
        <taxon>Tylenchina</taxon>
        <taxon>Tylenchomorpha</taxon>
        <taxon>Aphelenchoidea</taxon>
        <taxon>Aphelenchoididae</taxon>
        <taxon>Bursaphelenchus</taxon>
    </lineage>
</organism>
<dbReference type="Proteomes" id="UP000783686">
    <property type="component" value="Unassembled WGS sequence"/>
</dbReference>
<proteinExistence type="predicted"/>
<comment type="caution">
    <text evidence="2">The sequence shown here is derived from an EMBL/GenBank/DDBJ whole genome shotgun (WGS) entry which is preliminary data.</text>
</comment>
<evidence type="ECO:0000313" key="3">
    <source>
        <dbReference type="Proteomes" id="UP000614601"/>
    </source>
</evidence>
<dbReference type="AlphaFoldDB" id="A0A811KKA2"/>
<dbReference type="EMBL" id="CAJFDH010000003">
    <property type="protein sequence ID" value="CAD5216198.1"/>
    <property type="molecule type" value="Genomic_DNA"/>
</dbReference>
<evidence type="ECO:0000313" key="2">
    <source>
        <dbReference type="EMBL" id="CAD5216198.1"/>
    </source>
</evidence>
<dbReference type="EMBL" id="CAJFCW020000003">
    <property type="protein sequence ID" value="CAG9105468.1"/>
    <property type="molecule type" value="Genomic_DNA"/>
</dbReference>
<dbReference type="Proteomes" id="UP000614601">
    <property type="component" value="Unassembled WGS sequence"/>
</dbReference>
<gene>
    <name evidence="2" type="ORF">BOKJ2_LOCUS6473</name>
</gene>
<keyword evidence="3" id="KW-1185">Reference proteome</keyword>
<feature type="compositionally biased region" description="Polar residues" evidence="1">
    <location>
        <begin position="87"/>
        <end position="96"/>
    </location>
</feature>
<dbReference type="OrthoDB" id="10502694at2759"/>
<name>A0A811KKA2_9BILA</name>